<keyword evidence="1" id="KW-1133">Transmembrane helix</keyword>
<evidence type="ECO:0000313" key="2">
    <source>
        <dbReference type="EMBL" id="TWL34116.1"/>
    </source>
</evidence>
<organism evidence="2 3">
    <name type="scientific">Bacillus licheniformis</name>
    <dbReference type="NCBI Taxonomy" id="1402"/>
    <lineage>
        <taxon>Bacteria</taxon>
        <taxon>Bacillati</taxon>
        <taxon>Bacillota</taxon>
        <taxon>Bacilli</taxon>
        <taxon>Bacillales</taxon>
        <taxon>Bacillaceae</taxon>
        <taxon>Bacillus</taxon>
    </lineage>
</organism>
<gene>
    <name evidence="2" type="ORF">CHCC16736_1896</name>
</gene>
<sequence>MVKTWLIGSLVNPFIQGAIWTDAINSASLFLFFCEITLIFLSK</sequence>
<keyword evidence="1" id="KW-0812">Transmembrane</keyword>
<name>A0A8B5YIG0_BACLI</name>
<evidence type="ECO:0000313" key="3">
    <source>
        <dbReference type="Proteomes" id="UP000435910"/>
    </source>
</evidence>
<feature type="transmembrane region" description="Helical" evidence="1">
    <location>
        <begin position="23"/>
        <end position="41"/>
    </location>
</feature>
<proteinExistence type="predicted"/>
<reference evidence="2 3" key="1">
    <citation type="submission" date="2019-06" db="EMBL/GenBank/DDBJ databases">
        <title>Genome sequence analysis of &gt;100 Bacillus licheniformis strains suggests intrinsic resistance to this species.</title>
        <authorList>
            <person name="Wels M."/>
            <person name="Siezen R.J."/>
            <person name="Johansen E."/>
            <person name="Stuer-Lauridsen B."/>
            <person name="Bjerre K."/>
            <person name="Nielsen B.K.K."/>
        </authorList>
    </citation>
    <scope>NUCLEOTIDE SEQUENCE [LARGE SCALE GENOMIC DNA]</scope>
    <source>
        <strain evidence="2 3">BAC-16736</strain>
    </source>
</reference>
<dbReference type="Proteomes" id="UP000435910">
    <property type="component" value="Unassembled WGS sequence"/>
</dbReference>
<protein>
    <submittedName>
        <fullName evidence="2">Uncharacterized protein</fullName>
    </submittedName>
</protein>
<dbReference type="AlphaFoldDB" id="A0A8B5YIG0"/>
<accession>A0A8B5YIG0</accession>
<evidence type="ECO:0000256" key="1">
    <source>
        <dbReference type="SAM" id="Phobius"/>
    </source>
</evidence>
<keyword evidence="1" id="KW-0472">Membrane</keyword>
<dbReference type="EMBL" id="NILC01000001">
    <property type="protein sequence ID" value="TWL34116.1"/>
    <property type="molecule type" value="Genomic_DNA"/>
</dbReference>
<comment type="caution">
    <text evidence="2">The sequence shown here is derived from an EMBL/GenBank/DDBJ whole genome shotgun (WGS) entry which is preliminary data.</text>
</comment>